<feature type="region of interest" description="Disordered" evidence="1">
    <location>
        <begin position="273"/>
        <end position="356"/>
    </location>
</feature>
<name>A0ABR3FK35_9AGAR</name>
<evidence type="ECO:0000256" key="1">
    <source>
        <dbReference type="SAM" id="MobiDB-lite"/>
    </source>
</evidence>
<dbReference type="Proteomes" id="UP001465976">
    <property type="component" value="Unassembled WGS sequence"/>
</dbReference>
<dbReference type="InterPro" id="IPR001245">
    <property type="entry name" value="Ser-Thr/Tyr_kinase_cat_dom"/>
</dbReference>
<dbReference type="InterPro" id="IPR011989">
    <property type="entry name" value="ARM-like"/>
</dbReference>
<dbReference type="InterPro" id="IPR051681">
    <property type="entry name" value="Ser/Thr_Kinases-Pseudokinases"/>
</dbReference>
<accession>A0ABR3FK35</accession>
<dbReference type="EMBL" id="JBAHYK010000279">
    <property type="protein sequence ID" value="KAL0575730.1"/>
    <property type="molecule type" value="Genomic_DNA"/>
</dbReference>
<protein>
    <recommendedName>
        <fullName evidence="2">Protein kinase domain-containing protein</fullName>
    </recommendedName>
</protein>
<evidence type="ECO:0000313" key="3">
    <source>
        <dbReference type="EMBL" id="KAL0575730.1"/>
    </source>
</evidence>
<dbReference type="SUPFAM" id="SSF56112">
    <property type="entry name" value="Protein kinase-like (PK-like)"/>
    <property type="match status" value="1"/>
</dbReference>
<feature type="region of interest" description="Disordered" evidence="1">
    <location>
        <begin position="377"/>
        <end position="450"/>
    </location>
</feature>
<keyword evidence="4" id="KW-1185">Reference proteome</keyword>
<dbReference type="InterPro" id="IPR000719">
    <property type="entry name" value="Prot_kinase_dom"/>
</dbReference>
<dbReference type="Pfam" id="PF07714">
    <property type="entry name" value="PK_Tyr_Ser-Thr"/>
    <property type="match status" value="1"/>
</dbReference>
<dbReference type="PROSITE" id="PS50011">
    <property type="entry name" value="PROTEIN_KINASE_DOM"/>
    <property type="match status" value="1"/>
</dbReference>
<dbReference type="InterPro" id="IPR011009">
    <property type="entry name" value="Kinase-like_dom_sf"/>
</dbReference>
<reference evidence="3 4" key="1">
    <citation type="submission" date="2024-02" db="EMBL/GenBank/DDBJ databases">
        <title>A draft genome for the cacao thread blight pathogen Marasmius crinis-equi.</title>
        <authorList>
            <person name="Cohen S.P."/>
            <person name="Baruah I.K."/>
            <person name="Amoako-Attah I."/>
            <person name="Bukari Y."/>
            <person name="Meinhardt L.W."/>
            <person name="Bailey B.A."/>
        </authorList>
    </citation>
    <scope>NUCLEOTIDE SEQUENCE [LARGE SCALE GENOMIC DNA]</scope>
    <source>
        <strain evidence="3 4">GH-76</strain>
    </source>
</reference>
<dbReference type="Gene3D" id="1.10.510.10">
    <property type="entry name" value="Transferase(Phosphotransferase) domain 1"/>
    <property type="match status" value="1"/>
</dbReference>
<evidence type="ECO:0000313" key="4">
    <source>
        <dbReference type="Proteomes" id="UP001465976"/>
    </source>
</evidence>
<dbReference type="InterPro" id="IPR000225">
    <property type="entry name" value="Armadillo"/>
</dbReference>
<organism evidence="3 4">
    <name type="scientific">Marasmius crinis-equi</name>
    <dbReference type="NCBI Taxonomy" id="585013"/>
    <lineage>
        <taxon>Eukaryota</taxon>
        <taxon>Fungi</taxon>
        <taxon>Dikarya</taxon>
        <taxon>Basidiomycota</taxon>
        <taxon>Agaricomycotina</taxon>
        <taxon>Agaricomycetes</taxon>
        <taxon>Agaricomycetidae</taxon>
        <taxon>Agaricales</taxon>
        <taxon>Marasmiineae</taxon>
        <taxon>Marasmiaceae</taxon>
        <taxon>Marasmius</taxon>
    </lineage>
</organism>
<evidence type="ECO:0000259" key="2">
    <source>
        <dbReference type="PROSITE" id="PS50011"/>
    </source>
</evidence>
<dbReference type="SMART" id="SM00185">
    <property type="entry name" value="ARM"/>
    <property type="match status" value="4"/>
</dbReference>
<gene>
    <name evidence="3" type="ORF">V5O48_006243</name>
</gene>
<proteinExistence type="predicted"/>
<feature type="domain" description="Protein kinase" evidence="2">
    <location>
        <begin position="1"/>
        <end position="273"/>
    </location>
</feature>
<feature type="compositionally biased region" description="Low complexity" evidence="1">
    <location>
        <begin position="379"/>
        <end position="403"/>
    </location>
</feature>
<dbReference type="SMART" id="SM00220">
    <property type="entry name" value="S_TKc"/>
    <property type="match status" value="1"/>
</dbReference>
<dbReference type="PANTHER" id="PTHR44329">
    <property type="entry name" value="SERINE/THREONINE-PROTEIN KINASE TNNI3K-RELATED"/>
    <property type="match status" value="1"/>
</dbReference>
<feature type="compositionally biased region" description="Polar residues" evidence="1">
    <location>
        <begin position="422"/>
        <end position="443"/>
    </location>
</feature>
<sequence>MNLEDPIQVSQPHEVHPIRMDEINLDSPSSSQETLRRPSYMIKGTWGGRRVLVKRLLPECRQDLLRHSASTWSDIKHPNVLSVYGVSPGSEETSFVVLPYHENGNLAQWTANCDPVDRIRLVLDIALGMQYLHAREIIHGSLTPSNILITSNGRACVSDYDMLNLQASRNNDAHRYYSPEAWKGVISQPADVFAFAMCAYELFSASLPWGVLSEKRIYRLVVLEDARPDRPIEIGQKYGLDDRIWSIIEEAWTKEPRLRPSFSIILGMWQDRSDESSRARGEDRVTPDPAVFDSMDGSPRPSRRRVQAHSIGSVLTGPPAYEDAPPLDLENPQPSPKYNDYARVTGPPNPPSEDLDLDTLQEEVGLVSAAEMHRAIAQSGTTSSTGSSYSVATSSSRGNRRSPGSPPTSVEPLTITPKRSALSVSSGSRQPSRAPSIHRSTPHSAPAARRQFSVDSFEDPTPSQFHTPRTTGSFSAIESDLVRALPAMSRTESTRMWGESQRDFLSPQASTPVDRHYAQNYSLPSEPLDTITDVGTLEERSIIGSMVGSMVGSGRSLKLNSQASSRSTSGARPSSLLLVQALQAEVKEGRKKESVDGYLIKIYESALESDKEAFKLVNAGAVPLLIHLLRTRAADDYGVELVLITLGTLAHDSISANTIYRTGTAVTLIELAHAAPTEEIETLAIWCLNRICRSPEVAQGLIKQNLASILLRTTSKLDNLVPNMALYCLGTLIQTDGLADYMASVGLIPTISNHLRLATAAPVINPDALCSSIYALARISRSIRLAKALAKSGCVQLLAYHLKNSKDPDVLHWSARAVGCLMRPNSSDMAKVLLDADVAKGLARLPTVLPPEALHPLGSFGFAIQRFSCAEWGGSTRKALVDAGAVDSLLAALRAAADEYCFDVHVDLALAVSLLGDVGGASIRKEIVNAGGIEILRTVATNGSPEVSKACNMAITSVTGNLFSRNAASAKTAMAHNWNGGCPDFYPPCPLVVGVDE</sequence>
<feature type="compositionally biased region" description="Basic and acidic residues" evidence="1">
    <location>
        <begin position="273"/>
        <end position="286"/>
    </location>
</feature>
<comment type="caution">
    <text evidence="3">The sequence shown here is derived from an EMBL/GenBank/DDBJ whole genome shotgun (WGS) entry which is preliminary data.</text>
</comment>
<dbReference type="Gene3D" id="1.25.10.10">
    <property type="entry name" value="Leucine-rich Repeat Variant"/>
    <property type="match status" value="2"/>
</dbReference>
<dbReference type="InterPro" id="IPR016024">
    <property type="entry name" value="ARM-type_fold"/>
</dbReference>
<dbReference type="SUPFAM" id="SSF48371">
    <property type="entry name" value="ARM repeat"/>
    <property type="match status" value="1"/>
</dbReference>